<dbReference type="PANTHER" id="PTHR47359">
    <property type="entry name" value="PEPTIDOGLYCAN DL-ENDOPEPTIDASE CWLO"/>
    <property type="match status" value="1"/>
</dbReference>
<evidence type="ECO:0000313" key="7">
    <source>
        <dbReference type="Proteomes" id="UP000594800"/>
    </source>
</evidence>
<evidence type="ECO:0000256" key="3">
    <source>
        <dbReference type="ARBA" id="ARBA00022801"/>
    </source>
</evidence>
<dbReference type="KEGG" id="poz:I0K15_08060"/>
<dbReference type="AlphaFoldDB" id="A0A7S9LV37"/>
<gene>
    <name evidence="6" type="ORF">I0K15_08060</name>
</gene>
<protein>
    <submittedName>
        <fullName evidence="6">C40 family peptidase</fullName>
    </submittedName>
</protein>
<feature type="domain" description="NlpC/P60" evidence="5">
    <location>
        <begin position="157"/>
        <end position="280"/>
    </location>
</feature>
<evidence type="ECO:0000259" key="5">
    <source>
        <dbReference type="PROSITE" id="PS51935"/>
    </source>
</evidence>
<dbReference type="GO" id="GO:0008234">
    <property type="term" value="F:cysteine-type peptidase activity"/>
    <property type="evidence" value="ECO:0007669"/>
    <property type="project" value="UniProtKB-KW"/>
</dbReference>
<dbReference type="GO" id="GO:0006508">
    <property type="term" value="P:proteolysis"/>
    <property type="evidence" value="ECO:0007669"/>
    <property type="project" value="UniProtKB-KW"/>
</dbReference>
<dbReference type="Proteomes" id="UP000594800">
    <property type="component" value="Chromosome"/>
</dbReference>
<dbReference type="Pfam" id="PF18348">
    <property type="entry name" value="SH3_16"/>
    <property type="match status" value="1"/>
</dbReference>
<dbReference type="PANTHER" id="PTHR47359:SF3">
    <property type="entry name" value="NLP_P60 DOMAIN-CONTAINING PROTEIN-RELATED"/>
    <property type="match status" value="1"/>
</dbReference>
<evidence type="ECO:0000313" key="6">
    <source>
        <dbReference type="EMBL" id="QPH55669.1"/>
    </source>
</evidence>
<evidence type="ECO:0000256" key="4">
    <source>
        <dbReference type="ARBA" id="ARBA00022807"/>
    </source>
</evidence>
<dbReference type="InterPro" id="IPR051794">
    <property type="entry name" value="PG_Endopeptidase_C40"/>
</dbReference>
<sequence length="280" mass="30939">MTFDPRMTPARRDLAAVHLKGEIEAPRYAEGREMHVAVPVLPMTSHPDPEAGFSSQLLMGERFTVYDVDDATGLAWGQAARDGYVGWVPRFALESGPGAPTHWVVAQLAHIYPEPNLKTRPFDAVPFLAQLRITGQEGRWLELDTGGWIYGRHVSEERPGGDWVGICERFLGVPYLWGGKSSLGLDCSALIQSGLHGAGLDCPRDSDQQEEALGRELKLDAKLKRGDIVFWNGHVGVMTSPKRLFHANAFAMAAVYEDIELARDRIDAQGDGPVTRIRRL</sequence>
<evidence type="ECO:0000256" key="1">
    <source>
        <dbReference type="ARBA" id="ARBA00007074"/>
    </source>
</evidence>
<dbReference type="Pfam" id="PF00877">
    <property type="entry name" value="NLPC_P60"/>
    <property type="match status" value="1"/>
</dbReference>
<dbReference type="SUPFAM" id="SSF54001">
    <property type="entry name" value="Cysteine proteinases"/>
    <property type="match status" value="1"/>
</dbReference>
<keyword evidence="7" id="KW-1185">Reference proteome</keyword>
<dbReference type="InterPro" id="IPR000064">
    <property type="entry name" value="NLP_P60_dom"/>
</dbReference>
<accession>A0A7S9LV37</accession>
<dbReference type="PROSITE" id="PS51935">
    <property type="entry name" value="NLPC_P60"/>
    <property type="match status" value="1"/>
</dbReference>
<dbReference type="InterPro" id="IPR038765">
    <property type="entry name" value="Papain-like_cys_pep_sf"/>
</dbReference>
<evidence type="ECO:0000256" key="2">
    <source>
        <dbReference type="ARBA" id="ARBA00022670"/>
    </source>
</evidence>
<proteinExistence type="inferred from homology"/>
<keyword evidence="2" id="KW-0645">Protease</keyword>
<comment type="similarity">
    <text evidence="1">Belongs to the peptidase C40 family.</text>
</comment>
<organism evidence="6 7">
    <name type="scientific">Pontivivens ytuae</name>
    <dbReference type="NCBI Taxonomy" id="2789856"/>
    <lineage>
        <taxon>Bacteria</taxon>
        <taxon>Pseudomonadati</taxon>
        <taxon>Pseudomonadota</taxon>
        <taxon>Alphaproteobacteria</taxon>
        <taxon>Rhodobacterales</taxon>
        <taxon>Paracoccaceae</taxon>
        <taxon>Pontivivens</taxon>
    </lineage>
</organism>
<dbReference type="Gene3D" id="3.90.1720.10">
    <property type="entry name" value="endopeptidase domain like (from Nostoc punctiforme)"/>
    <property type="match status" value="1"/>
</dbReference>
<reference evidence="6 7" key="1">
    <citation type="submission" date="2020-11" db="EMBL/GenBank/DDBJ databases">
        <title>Description of Pontivivens ytuae sp. nov. isolated from deep sea sediment of Mariana Trench.</title>
        <authorList>
            <person name="Wang Z."/>
            <person name="Sun Q.-L."/>
            <person name="Xu X.-D."/>
            <person name="Tang Y.-Z."/>
            <person name="Zhang J."/>
        </authorList>
    </citation>
    <scope>NUCLEOTIDE SEQUENCE [LARGE SCALE GENOMIC DNA]</scope>
    <source>
        <strain evidence="6 7">MT2928</strain>
    </source>
</reference>
<keyword evidence="4" id="KW-0788">Thiol protease</keyword>
<dbReference type="InterPro" id="IPR041382">
    <property type="entry name" value="SH3_16"/>
</dbReference>
<dbReference type="RefSeq" id="WP_196104931.1">
    <property type="nucleotide sequence ID" value="NZ_CP064942.1"/>
</dbReference>
<name>A0A7S9LV37_9RHOB</name>
<keyword evidence="3" id="KW-0378">Hydrolase</keyword>
<dbReference type="EMBL" id="CP064942">
    <property type="protein sequence ID" value="QPH55669.1"/>
    <property type="molecule type" value="Genomic_DNA"/>
</dbReference>